<comment type="caution">
    <text evidence="4">The sequence shown here is derived from an EMBL/GenBank/DDBJ whole genome shotgun (WGS) entry which is preliminary data.</text>
</comment>
<feature type="coiled-coil region" evidence="1">
    <location>
        <begin position="1091"/>
        <end position="1118"/>
    </location>
</feature>
<dbReference type="Proteomes" id="UP000649617">
    <property type="component" value="Unassembled WGS sequence"/>
</dbReference>
<dbReference type="PANTHER" id="PTHR45615">
    <property type="entry name" value="MYOSIN HEAVY CHAIN, NON-MUSCLE"/>
    <property type="match status" value="1"/>
</dbReference>
<dbReference type="PANTHER" id="PTHR45615:SF80">
    <property type="entry name" value="GRIP DOMAIN-CONTAINING PROTEIN"/>
    <property type="match status" value="1"/>
</dbReference>
<dbReference type="Gene3D" id="3.40.50.150">
    <property type="entry name" value="Vaccinia Virus protein VP39"/>
    <property type="match status" value="1"/>
</dbReference>
<name>A0A812MFD5_SYMPI</name>
<feature type="coiled-coil region" evidence="1">
    <location>
        <begin position="824"/>
        <end position="951"/>
    </location>
</feature>
<feature type="domain" description="PDZ" evidence="3">
    <location>
        <begin position="719"/>
        <end position="758"/>
    </location>
</feature>
<dbReference type="Gene3D" id="2.30.42.10">
    <property type="match status" value="1"/>
</dbReference>
<feature type="coiled-coil region" evidence="1">
    <location>
        <begin position="988"/>
        <end position="1047"/>
    </location>
</feature>
<feature type="region of interest" description="Disordered" evidence="2">
    <location>
        <begin position="274"/>
        <end position="293"/>
    </location>
</feature>
<gene>
    <name evidence="4" type="primary">Abhd17b</name>
    <name evidence="4" type="ORF">SPIL2461_LOCUS5652</name>
</gene>
<evidence type="ECO:0000313" key="4">
    <source>
        <dbReference type="EMBL" id="CAE7264341.1"/>
    </source>
</evidence>
<evidence type="ECO:0000256" key="2">
    <source>
        <dbReference type="SAM" id="MobiDB-lite"/>
    </source>
</evidence>
<protein>
    <submittedName>
        <fullName evidence="4">Abhd17b protein</fullName>
    </submittedName>
</protein>
<dbReference type="PROSITE" id="PS50106">
    <property type="entry name" value="PDZ"/>
    <property type="match status" value="1"/>
</dbReference>
<accession>A0A812MFD5</accession>
<dbReference type="InterPro" id="IPR036034">
    <property type="entry name" value="PDZ_sf"/>
</dbReference>
<proteinExistence type="predicted"/>
<evidence type="ECO:0000256" key="1">
    <source>
        <dbReference type="SAM" id="Coils"/>
    </source>
</evidence>
<organism evidence="4 5">
    <name type="scientific">Symbiodinium pilosum</name>
    <name type="common">Dinoflagellate</name>
    <dbReference type="NCBI Taxonomy" id="2952"/>
    <lineage>
        <taxon>Eukaryota</taxon>
        <taxon>Sar</taxon>
        <taxon>Alveolata</taxon>
        <taxon>Dinophyceae</taxon>
        <taxon>Suessiales</taxon>
        <taxon>Symbiodiniaceae</taxon>
        <taxon>Symbiodinium</taxon>
    </lineage>
</organism>
<dbReference type="OrthoDB" id="433667at2759"/>
<keyword evidence="1" id="KW-0175">Coiled coil</keyword>
<reference evidence="4" key="1">
    <citation type="submission" date="2021-02" db="EMBL/GenBank/DDBJ databases">
        <authorList>
            <person name="Dougan E. K."/>
            <person name="Rhodes N."/>
            <person name="Thang M."/>
            <person name="Chan C."/>
        </authorList>
    </citation>
    <scope>NUCLEOTIDE SEQUENCE</scope>
</reference>
<dbReference type="EMBL" id="CAJNIZ010008114">
    <property type="protein sequence ID" value="CAE7264341.1"/>
    <property type="molecule type" value="Genomic_DNA"/>
</dbReference>
<keyword evidence="5" id="KW-1185">Reference proteome</keyword>
<dbReference type="SUPFAM" id="SSF50156">
    <property type="entry name" value="PDZ domain-like"/>
    <property type="match status" value="1"/>
</dbReference>
<dbReference type="InterPro" id="IPR029063">
    <property type="entry name" value="SAM-dependent_MTases_sf"/>
</dbReference>
<evidence type="ECO:0000259" key="3">
    <source>
        <dbReference type="PROSITE" id="PS50106"/>
    </source>
</evidence>
<dbReference type="InterPro" id="IPR001478">
    <property type="entry name" value="PDZ"/>
</dbReference>
<sequence length="1486" mass="163915">MATASGRRGSARQEGAWPAACLLDFLDCPGIETLQKKHGDSLCREAQSAMATLPWMAASDLTRASAVETLDKEGCLLIREAVPAHACQRLAAYVDDALASAKQELEQAYSICSCAESISGSWSMAEDRFGGRSAEGQIGSAILMNSQLLHCGGGQAAAAKGGGRRRLLYVTFHRPLNTPAEHSLRDELVCEHRLSDFDGGPFITHQRDEVYQRLFVEANKRNLEAMLDFALFLRKSGLAEHVAVVSNSGGEQQLSIAFNSFLAMASAPPSSEELEAKKGALASAPPPPPKSGVDPTVLGIYQATFDRDFPAGGMALVCQTLGLDTEKYPKYLECTTREQFTEMSLGSYLGARVRGFLTRWELGEFAAKHAHLHAECPRCSDLKPEDVAELVGMPVIVEALVDFYFKPWRSHDGTRGMGWVFFGCCVVLYRTAGAAESCELSRRQVLDAFHAVLNAFLSHWACKLESGKYCQLGRDGRPFQAGRGSFDGSDGEWAVSGHSGESAEQTKFLFEVAARISPRQICEVGFNAGHSALTLLVGSGENSSYLGFDWSKLNPGLNEELFRMIRSWFPRRDMKILWGDAYPNIQAFLTAEAGTGEGLCDLIFFDGPHDVLQVLKFMPLLRSLARRSRPFLLVDDVECSSPICLHSTLAWHFLVWMGIVISIDCRATGTKRGSKDMGACLGRFQWGQAVRCQAFDARCVAHTLGMSYQQQQDVEFRDGPLGFTLEGNLVVAVQPNGQAERLGVEIGDRLIKIDGYEVPKYETEFEEQRARKVIAKWLKEMPRPAILTFELPDQDLDFNEETLAGQHPDLPEPRSEEVPKAGAMQVLQAELQRTQEERKKLAAELQDSQEACGRLSAELESMKKESAPNLRRLAEMEEQLQTLRNQNKDLVSAVNASSASRTDEELQKLRQALAATQEASQAAVQAAKAEATAAEQKCAEQEKEVKALMLKVSELTECAESRRLQMEPLEKELQGFRAAHEAELDLYREEQQQRNAQHQHDVEEFQRKLVERDQKAKRDLEEFEQQLQRSKEALQEAKVNAEAAAVESTATRHELEALRSTYCLEASPSAHLVPGEERVEMPPSTSDTPEVLELQKRINLLETRCANLQRRLRSQDAVAATMRPSWELKLAAVTGPHFAAVAVALHRLSLGGLRSFTERLLKSEAWLWVFYAHLLVLYTISASCSVQTTADAGSRNLKLGNIFVLGLTDSSGGPGACEHFGTWAHPYAGAVSLSALAFLSPHPSQGRAAARFCGQRPVQPQLSTARSAASTLSWTTPSNSWSAERLSPREWLRMYRTLGLSPDASKAQVSKAASRLRKKYSSDEAALQRVEAANLWIMTKLLSEKEEALRAKQAANRLRELGDSPRRLFHKYVAGYVPPGVRQMIEPPNTKHFRWASGLLGAFALFGLCVPTQATNFIGLAAASAMGLVYQRNRPEPVRDDMGNVGAVQKPNVKEMGASIALVVVGPAPKSHMGMFKPEKSNMHNR</sequence>
<evidence type="ECO:0000313" key="5">
    <source>
        <dbReference type="Proteomes" id="UP000649617"/>
    </source>
</evidence>